<reference evidence="5" key="2">
    <citation type="submission" date="2023-05" db="EMBL/GenBank/DDBJ databases">
        <authorList>
            <consortium name="Lawrence Berkeley National Laboratory"/>
            <person name="Steindorff A."/>
            <person name="Hensen N."/>
            <person name="Bonometti L."/>
            <person name="Westerberg I."/>
            <person name="Brannstrom I.O."/>
            <person name="Guillou S."/>
            <person name="Cros-Aarteil S."/>
            <person name="Calhoun S."/>
            <person name="Haridas S."/>
            <person name="Kuo A."/>
            <person name="Mondo S."/>
            <person name="Pangilinan J."/>
            <person name="Riley R."/>
            <person name="Labutti K."/>
            <person name="Andreopoulos B."/>
            <person name="Lipzen A."/>
            <person name="Chen C."/>
            <person name="Yanf M."/>
            <person name="Daum C."/>
            <person name="Ng V."/>
            <person name="Clum A."/>
            <person name="Ohm R."/>
            <person name="Martin F."/>
            <person name="Silar P."/>
            <person name="Natvig D."/>
            <person name="Lalanne C."/>
            <person name="Gautier V."/>
            <person name="Ament-Velasquez S.L."/>
            <person name="Kruys A."/>
            <person name="Hutchinson M.I."/>
            <person name="Powell A.J."/>
            <person name="Barry K."/>
            <person name="Miller A.N."/>
            <person name="Grigoriev I.V."/>
            <person name="Debuchy R."/>
            <person name="Gladieux P."/>
            <person name="Thoren M.H."/>
            <person name="Johannesson H."/>
        </authorList>
    </citation>
    <scope>NUCLEOTIDE SEQUENCE</scope>
    <source>
        <strain evidence="5">CBS 532.94</strain>
    </source>
</reference>
<comment type="caution">
    <text evidence="5">The sequence shown here is derived from an EMBL/GenBank/DDBJ whole genome shotgun (WGS) entry which is preliminary data.</text>
</comment>
<feature type="region of interest" description="Disordered" evidence="2">
    <location>
        <begin position="17"/>
        <end position="48"/>
    </location>
</feature>
<dbReference type="InterPro" id="IPR056681">
    <property type="entry name" value="DUF7779"/>
</dbReference>
<dbReference type="AlphaFoldDB" id="A0AAN7C402"/>
<dbReference type="Pfam" id="PF25000">
    <property type="entry name" value="DUF7779"/>
    <property type="match status" value="1"/>
</dbReference>
<protein>
    <recommendedName>
        <fullName evidence="7">NB-ARC domain-containing protein</fullName>
    </recommendedName>
</protein>
<feature type="domain" description="DUF7779" evidence="4">
    <location>
        <begin position="563"/>
        <end position="645"/>
    </location>
</feature>
<sequence>MATAEVQRELSRLRLAGEGASIASSEDGWPTPTAPSVTEQGDGAANADSNNLSAVRWEKALQRCEKSLSKEDYKTVQQFDSPEKLLIGLEKLQISSGQGGTAGVLSLVFQVYDTVRPFRDVLKIFMISMMPYSVTTGVVWGLTYLVIELSASQEAAARKFAEMLLRVRRQLAILKKWSSAVEDLPARREDERSELRLGLIDILEALIYFWRDCVHFFRRFPPAQFKPQETKEWLNIERSFAETMLKIDGAIHHLRIFLATDATAPSAQHSRPPPAEAHDPDSRVFPIHLIPDSKTTVFIGRDEILTDMSRYFGHDAQARDELAVFTLCGLGGVGKSELAREYANRHKRELDAIFWVGAETAGSLRLAFTRIAIELRLAGAKVDGDPTHSLQLVHHWFRVTSRRWLLVLDNVEKYSDVETYLPTESRGSVIVTTRYVDEAKRFQRRHQAVSKLTVPQAEHLFLKLLFPEQQEERHDNVPANVTNILTEKDRDALKYLLREMDGLVLGVQQMAALIRADNFTHNIAKFAERYKRHLPRLINMDAGTIKGHTLAKLWDMSFKKVRAEPDACTMMGVLCCLQPDGIPRELFLPTDSSITTGELAFCQDDFYVDHAINVLREVALVERSGDILSLHRLVQVAFLFELESHERQTMFNAASALVNHAFPKQIKGRQLFEQRQQCQRWIQHGQTLSDLFAKMRAARLTLGYTEAFVELMTNCAWYMYEAGHWRETLGLINIALDACEGRNDLARAHLLNTAAMTHFYLNDLVQCRKALAESRTIRESLYDMTDEELANTYLNYGNLEGAEGKQDEAIVYFEKSIAIRRNIANAEVMVAVCHLTIARALLNKGDYDGCEVWMDKSEKAFVEKLGEGAHNLLFVHYLRGNLHLARGQLEEAKASYTASLKRLLEVSPTQPKVPAIYYKLGTVALRLKDYDEALEALAKGLPVARLRGEDGRGEEARILRRQAQVLEAAAPMDASSPLLKLVDDVEPDILRGKADQLRLRLEGPNYRVYDSEEEEERAFDQLVGPFDR</sequence>
<keyword evidence="1" id="KW-0802">TPR repeat</keyword>
<dbReference type="InterPro" id="IPR002182">
    <property type="entry name" value="NB-ARC"/>
</dbReference>
<feature type="domain" description="NB-ARC" evidence="3">
    <location>
        <begin position="319"/>
        <end position="457"/>
    </location>
</feature>
<dbReference type="Gene3D" id="1.25.40.10">
    <property type="entry name" value="Tetratricopeptide repeat domain"/>
    <property type="match status" value="2"/>
</dbReference>
<feature type="repeat" description="TPR" evidence="1">
    <location>
        <begin position="790"/>
        <end position="823"/>
    </location>
</feature>
<dbReference type="SMART" id="SM00028">
    <property type="entry name" value="TPR"/>
    <property type="match status" value="5"/>
</dbReference>
<dbReference type="PANTHER" id="PTHR47691:SF3">
    <property type="entry name" value="HTH-TYPE TRANSCRIPTIONAL REGULATOR RV0890C-RELATED"/>
    <property type="match status" value="1"/>
</dbReference>
<dbReference type="InterPro" id="IPR011990">
    <property type="entry name" value="TPR-like_helical_dom_sf"/>
</dbReference>
<organism evidence="5 6">
    <name type="scientific">Achaetomium macrosporum</name>
    <dbReference type="NCBI Taxonomy" id="79813"/>
    <lineage>
        <taxon>Eukaryota</taxon>
        <taxon>Fungi</taxon>
        <taxon>Dikarya</taxon>
        <taxon>Ascomycota</taxon>
        <taxon>Pezizomycotina</taxon>
        <taxon>Sordariomycetes</taxon>
        <taxon>Sordariomycetidae</taxon>
        <taxon>Sordariales</taxon>
        <taxon>Chaetomiaceae</taxon>
        <taxon>Achaetomium</taxon>
    </lineage>
</organism>
<dbReference type="GO" id="GO:0043531">
    <property type="term" value="F:ADP binding"/>
    <property type="evidence" value="ECO:0007669"/>
    <property type="project" value="InterPro"/>
</dbReference>
<dbReference type="PROSITE" id="PS50005">
    <property type="entry name" value="TPR"/>
    <property type="match status" value="2"/>
</dbReference>
<accession>A0AAN7C402</accession>
<evidence type="ECO:0000313" key="6">
    <source>
        <dbReference type="Proteomes" id="UP001303760"/>
    </source>
</evidence>
<name>A0AAN7C402_9PEZI</name>
<dbReference type="EMBL" id="MU860421">
    <property type="protein sequence ID" value="KAK4234068.1"/>
    <property type="molecule type" value="Genomic_DNA"/>
</dbReference>
<dbReference type="Pfam" id="PF13181">
    <property type="entry name" value="TPR_8"/>
    <property type="match status" value="1"/>
</dbReference>
<gene>
    <name evidence="5" type="ORF">C8A03DRAFT_47515</name>
</gene>
<dbReference type="InterPro" id="IPR019734">
    <property type="entry name" value="TPR_rpt"/>
</dbReference>
<feature type="repeat" description="TPR" evidence="1">
    <location>
        <begin position="914"/>
        <end position="947"/>
    </location>
</feature>
<reference evidence="5" key="1">
    <citation type="journal article" date="2023" name="Mol. Phylogenet. Evol.">
        <title>Genome-scale phylogeny and comparative genomics of the fungal order Sordariales.</title>
        <authorList>
            <person name="Hensen N."/>
            <person name="Bonometti L."/>
            <person name="Westerberg I."/>
            <person name="Brannstrom I.O."/>
            <person name="Guillou S."/>
            <person name="Cros-Aarteil S."/>
            <person name="Calhoun S."/>
            <person name="Haridas S."/>
            <person name="Kuo A."/>
            <person name="Mondo S."/>
            <person name="Pangilinan J."/>
            <person name="Riley R."/>
            <person name="LaButti K."/>
            <person name="Andreopoulos B."/>
            <person name="Lipzen A."/>
            <person name="Chen C."/>
            <person name="Yan M."/>
            <person name="Daum C."/>
            <person name="Ng V."/>
            <person name="Clum A."/>
            <person name="Steindorff A."/>
            <person name="Ohm R.A."/>
            <person name="Martin F."/>
            <person name="Silar P."/>
            <person name="Natvig D.O."/>
            <person name="Lalanne C."/>
            <person name="Gautier V."/>
            <person name="Ament-Velasquez S.L."/>
            <person name="Kruys A."/>
            <person name="Hutchinson M.I."/>
            <person name="Powell A.J."/>
            <person name="Barry K."/>
            <person name="Miller A.N."/>
            <person name="Grigoriev I.V."/>
            <person name="Debuchy R."/>
            <person name="Gladieux P."/>
            <person name="Hiltunen Thoren M."/>
            <person name="Johannesson H."/>
        </authorList>
    </citation>
    <scope>NUCLEOTIDE SEQUENCE</scope>
    <source>
        <strain evidence="5">CBS 532.94</strain>
    </source>
</reference>
<keyword evidence="6" id="KW-1185">Reference proteome</keyword>
<proteinExistence type="predicted"/>
<dbReference type="SUPFAM" id="SSF48452">
    <property type="entry name" value="TPR-like"/>
    <property type="match status" value="1"/>
</dbReference>
<dbReference type="PANTHER" id="PTHR47691">
    <property type="entry name" value="REGULATOR-RELATED"/>
    <property type="match status" value="1"/>
</dbReference>
<evidence type="ECO:0000259" key="4">
    <source>
        <dbReference type="Pfam" id="PF25000"/>
    </source>
</evidence>
<evidence type="ECO:0000313" key="5">
    <source>
        <dbReference type="EMBL" id="KAK4234068.1"/>
    </source>
</evidence>
<dbReference type="Proteomes" id="UP001303760">
    <property type="component" value="Unassembled WGS sequence"/>
</dbReference>
<evidence type="ECO:0000259" key="3">
    <source>
        <dbReference type="Pfam" id="PF00931"/>
    </source>
</evidence>
<dbReference type="Pfam" id="PF00931">
    <property type="entry name" value="NB-ARC"/>
    <property type="match status" value="1"/>
</dbReference>
<evidence type="ECO:0008006" key="7">
    <source>
        <dbReference type="Google" id="ProtNLM"/>
    </source>
</evidence>
<evidence type="ECO:0000256" key="1">
    <source>
        <dbReference type="PROSITE-ProRule" id="PRU00339"/>
    </source>
</evidence>
<dbReference type="InterPro" id="IPR027417">
    <property type="entry name" value="P-loop_NTPase"/>
</dbReference>
<dbReference type="SUPFAM" id="SSF52540">
    <property type="entry name" value="P-loop containing nucleoside triphosphate hydrolases"/>
    <property type="match status" value="1"/>
</dbReference>
<dbReference type="Gene3D" id="3.40.50.300">
    <property type="entry name" value="P-loop containing nucleotide triphosphate hydrolases"/>
    <property type="match status" value="1"/>
</dbReference>
<dbReference type="Pfam" id="PF13424">
    <property type="entry name" value="TPR_12"/>
    <property type="match status" value="1"/>
</dbReference>
<evidence type="ECO:0000256" key="2">
    <source>
        <dbReference type="SAM" id="MobiDB-lite"/>
    </source>
</evidence>